<dbReference type="AlphaFoldDB" id="A0A518GJ49"/>
<feature type="domain" description="Right handed beta helix" evidence="2">
    <location>
        <begin position="132"/>
        <end position="303"/>
    </location>
</feature>
<proteinExistence type="predicted"/>
<dbReference type="Gene3D" id="2.160.20.10">
    <property type="entry name" value="Single-stranded right-handed beta-helix, Pectin lyase-like"/>
    <property type="match status" value="1"/>
</dbReference>
<dbReference type="Pfam" id="PF13229">
    <property type="entry name" value="Beta_helix"/>
    <property type="match status" value="1"/>
</dbReference>
<name>A0A518GJ49_9PLAN</name>
<keyword evidence="4" id="KW-1185">Reference proteome</keyword>
<dbReference type="InterPro" id="IPR011050">
    <property type="entry name" value="Pectin_lyase_fold/virulence"/>
</dbReference>
<dbReference type="InterPro" id="IPR039448">
    <property type="entry name" value="Beta_helix"/>
</dbReference>
<dbReference type="KEGG" id="peh:Spb1_04780"/>
<evidence type="ECO:0000313" key="3">
    <source>
        <dbReference type="EMBL" id="QDV28615.1"/>
    </source>
</evidence>
<evidence type="ECO:0000259" key="2">
    <source>
        <dbReference type="Pfam" id="PF13229"/>
    </source>
</evidence>
<evidence type="ECO:0000256" key="1">
    <source>
        <dbReference type="SAM" id="SignalP"/>
    </source>
</evidence>
<reference evidence="3 4" key="1">
    <citation type="submission" date="2019-02" db="EMBL/GenBank/DDBJ databases">
        <title>Deep-cultivation of Planctomycetes and their phenomic and genomic characterization uncovers novel biology.</title>
        <authorList>
            <person name="Wiegand S."/>
            <person name="Jogler M."/>
            <person name="Boedeker C."/>
            <person name="Pinto D."/>
            <person name="Vollmers J."/>
            <person name="Rivas-Marin E."/>
            <person name="Kohn T."/>
            <person name="Peeters S.H."/>
            <person name="Heuer A."/>
            <person name="Rast P."/>
            <person name="Oberbeckmann S."/>
            <person name="Bunk B."/>
            <person name="Jeske O."/>
            <person name="Meyerdierks A."/>
            <person name="Storesund J.E."/>
            <person name="Kallscheuer N."/>
            <person name="Luecker S."/>
            <person name="Lage O.M."/>
            <person name="Pohl T."/>
            <person name="Merkel B.J."/>
            <person name="Hornburger P."/>
            <person name="Mueller R.-W."/>
            <person name="Bruemmer F."/>
            <person name="Labrenz M."/>
            <person name="Spormann A.M."/>
            <person name="Op den Camp H."/>
            <person name="Overmann J."/>
            <person name="Amann R."/>
            <person name="Jetten M.S.M."/>
            <person name="Mascher T."/>
            <person name="Medema M.H."/>
            <person name="Devos D.P."/>
            <person name="Kaster A.-K."/>
            <person name="Ovreas L."/>
            <person name="Rohde M."/>
            <person name="Galperin M.Y."/>
            <person name="Jogler C."/>
        </authorList>
    </citation>
    <scope>NUCLEOTIDE SEQUENCE [LARGE SCALE GENOMIC DNA]</scope>
    <source>
        <strain evidence="3 4">Spb1</strain>
    </source>
</reference>
<keyword evidence="1" id="KW-0732">Signal</keyword>
<dbReference type="OrthoDB" id="238314at2"/>
<protein>
    <recommendedName>
        <fullName evidence="2">Right handed beta helix domain-containing protein</fullName>
    </recommendedName>
</protein>
<accession>A0A518GJ49</accession>
<dbReference type="Proteomes" id="UP000315349">
    <property type="component" value="Chromosome"/>
</dbReference>
<gene>
    <name evidence="3" type="ORF">Spb1_04780</name>
</gene>
<evidence type="ECO:0000313" key="4">
    <source>
        <dbReference type="Proteomes" id="UP000315349"/>
    </source>
</evidence>
<dbReference type="InterPro" id="IPR012334">
    <property type="entry name" value="Pectin_lyas_fold"/>
</dbReference>
<dbReference type="SUPFAM" id="SSF51126">
    <property type="entry name" value="Pectin lyase-like"/>
    <property type="match status" value="1"/>
</dbReference>
<organism evidence="3 4">
    <name type="scientific">Planctopirus ephydatiae</name>
    <dbReference type="NCBI Taxonomy" id="2528019"/>
    <lineage>
        <taxon>Bacteria</taxon>
        <taxon>Pseudomonadati</taxon>
        <taxon>Planctomycetota</taxon>
        <taxon>Planctomycetia</taxon>
        <taxon>Planctomycetales</taxon>
        <taxon>Planctomycetaceae</taxon>
        <taxon>Planctopirus</taxon>
    </lineage>
</organism>
<dbReference type="EMBL" id="CP036299">
    <property type="protein sequence ID" value="QDV28615.1"/>
    <property type="molecule type" value="Genomic_DNA"/>
</dbReference>
<sequence length="465" mass="52229" precursor="true">MRRFHSCLLVFSFWLFAVAVHANEPIQTTEDLIAAVKAAKEGDTIELASGTFEIDATLELNSGLTLKGAGIDKTTLTCGKTWKPSTKTLPDPEMKLEGLDTDAYLIRVKRDTSGVTISDMTLQAPRLHGAIFSWFHTDLHLHQLRVKETMWCGIRTFGMKGGKIHDCEFVDAGGRWSDGHPGVNGGITGGGIFAVWMSECQIFNNRFMRTRMSKEHEFYGIKVRQSKRCRVHHNTINVNFSMEFPFENDEDNELDHNVCYGTVSIPKYAGGPLPKSGKTFHIHHNYFKDSYSIEFVRNGVEIDHNLFDFDPEADHGNLISGFGNADAQGPAVFHNNLVSNPGRGVIWIKEVFNNLEVRNNHILTRTTITPRKEGLFGFNSKCDFKTITIKDNLIECVGEPRPLLRCKESYDAVVENNKLVNVSDTNKLTNPKTGRVVGLELPLKFECGVKGEYSVDGWKVLRTTR</sequence>
<feature type="signal peptide" evidence="1">
    <location>
        <begin position="1"/>
        <end position="22"/>
    </location>
</feature>
<feature type="chain" id="PRO_5022246166" description="Right handed beta helix domain-containing protein" evidence="1">
    <location>
        <begin position="23"/>
        <end position="465"/>
    </location>
</feature>
<dbReference type="RefSeq" id="WP_145295197.1">
    <property type="nucleotide sequence ID" value="NZ_CP036299.1"/>
</dbReference>